<dbReference type="Proteomes" id="UP001143545">
    <property type="component" value="Unassembled WGS sequence"/>
</dbReference>
<comment type="subcellular location">
    <subcellularLocation>
        <location evidence="1">Membrane</location>
        <topology evidence="1">Multi-pass membrane protein</topology>
    </subcellularLocation>
</comment>
<keyword evidence="2" id="KW-0813">Transport</keyword>
<evidence type="ECO:0000256" key="1">
    <source>
        <dbReference type="ARBA" id="ARBA00004141"/>
    </source>
</evidence>
<feature type="domain" description="RCK C-terminal" evidence="8">
    <location>
        <begin position="208"/>
        <end position="292"/>
    </location>
</feature>
<dbReference type="Pfam" id="PF02080">
    <property type="entry name" value="TrkA_C"/>
    <property type="match status" value="2"/>
</dbReference>
<dbReference type="GO" id="GO:0005886">
    <property type="term" value="C:plasma membrane"/>
    <property type="evidence" value="ECO:0007669"/>
    <property type="project" value="TreeGrafter"/>
</dbReference>
<dbReference type="PANTHER" id="PTHR43652">
    <property type="entry name" value="BASIC AMINO ACID ANTIPORTER YFCC-RELATED"/>
    <property type="match status" value="1"/>
</dbReference>
<dbReference type="PANTHER" id="PTHR43652:SF2">
    <property type="entry name" value="BASIC AMINO ACID ANTIPORTER YFCC-RELATED"/>
    <property type="match status" value="1"/>
</dbReference>
<feature type="transmembrane region" description="Helical" evidence="7">
    <location>
        <begin position="56"/>
        <end position="75"/>
    </location>
</feature>
<feature type="transmembrane region" description="Helical" evidence="7">
    <location>
        <begin position="95"/>
        <end position="125"/>
    </location>
</feature>
<keyword evidence="10" id="KW-1185">Reference proteome</keyword>
<sequence length="597" mass="65731">MTLPAIITICVIIMALILFVTEVVSIDLVALIIMTSLIVTGVITPQQGADGFSNKATITVTFMFVLSAAILKTGAMQYVAHKLSNIFRYNFKLGIILMMILIATISAFINNTPVVAVFIPVIIQIAHSSGQSPSKMLIPLSFASIFGGTCTLIGTSTNILVSGIAEKQGLEAISMFQMTPMGFVFVIIGILYMVFIGTKILPDRKDDENLQDKFGIRDYITEIELTENPEAINKTIMESSLVKELEMDIIEIRRNGNKFTLPPGDFVLHKHDILKVRCNMQKIKSLKDRAKVLVNSSFKIGDDNLQGKNSTLVEMVITSNSEFDGKTLKEIDFRRRFRAIPLAIKHREEVKHDNLYSAKLKAGDVMLVEVKNHFIKELKRQESEQDTPFVVLSEDAMTDFNRKKFYAVVSIVSTIILLATLNILDIMVGAIGGVICMVLLGIINMKEAYESINWKVVFLLAGALSLGTAMQNTGLDKNIADLLANHLGKWGPIAVISGLYLTTSILTEIMSNNAAAALLAPIAIATAQTLGLNYAPFLMAITFAASASFMTPIGYQTNTMVYSAGQYKFTDFLKVGTLLNILFWAISTFIIPLIYPF</sequence>
<comment type="caution">
    <text evidence="9">The sequence shown here is derived from an EMBL/GenBank/DDBJ whole genome shotgun (WGS) entry which is preliminary data.</text>
</comment>
<accession>A0A9W6B569</accession>
<evidence type="ECO:0000256" key="5">
    <source>
        <dbReference type="ARBA" id="ARBA00022989"/>
    </source>
</evidence>
<feature type="transmembrane region" description="Helical" evidence="7">
    <location>
        <begin position="405"/>
        <end position="421"/>
    </location>
</feature>
<dbReference type="InterPro" id="IPR031312">
    <property type="entry name" value="Na/sul_symport_CS"/>
</dbReference>
<protein>
    <submittedName>
        <fullName evidence="9">Membrane protein</fullName>
    </submittedName>
</protein>
<feature type="transmembrane region" description="Helical" evidence="7">
    <location>
        <begin position="6"/>
        <end position="35"/>
    </location>
</feature>
<feature type="transmembrane region" description="Helical" evidence="7">
    <location>
        <begin position="537"/>
        <end position="555"/>
    </location>
</feature>
<dbReference type="InterPro" id="IPR051679">
    <property type="entry name" value="DASS-Related_Transporters"/>
</dbReference>
<feature type="transmembrane region" description="Helical" evidence="7">
    <location>
        <begin position="490"/>
        <end position="507"/>
    </location>
</feature>
<feature type="transmembrane region" description="Helical" evidence="7">
    <location>
        <begin position="137"/>
        <end position="161"/>
    </location>
</feature>
<evidence type="ECO:0000256" key="6">
    <source>
        <dbReference type="ARBA" id="ARBA00023136"/>
    </source>
</evidence>
<feature type="transmembrane region" description="Helical" evidence="7">
    <location>
        <begin position="181"/>
        <end position="201"/>
    </location>
</feature>
<keyword evidence="4" id="KW-0677">Repeat</keyword>
<keyword evidence="3 7" id="KW-0812">Transmembrane</keyword>
<gene>
    <name evidence="9" type="ORF">NBRC110019_05760</name>
</gene>
<evidence type="ECO:0000313" key="9">
    <source>
        <dbReference type="EMBL" id="GLB51537.1"/>
    </source>
</evidence>
<dbReference type="PROSITE" id="PS51202">
    <property type="entry name" value="RCK_C"/>
    <property type="match status" value="2"/>
</dbReference>
<name>A0A9W6B569_9FLAO</name>
<dbReference type="EMBL" id="BRVP01000003">
    <property type="protein sequence ID" value="GLB51537.1"/>
    <property type="molecule type" value="Genomic_DNA"/>
</dbReference>
<dbReference type="Pfam" id="PF03600">
    <property type="entry name" value="CitMHS"/>
    <property type="match status" value="1"/>
</dbReference>
<evidence type="ECO:0000313" key="10">
    <source>
        <dbReference type="Proteomes" id="UP001143545"/>
    </source>
</evidence>
<dbReference type="InterPro" id="IPR004680">
    <property type="entry name" value="Cit_transptr-like_dom"/>
</dbReference>
<proteinExistence type="predicted"/>
<organism evidence="9 10">
    <name type="scientific">Neptunitalea chrysea</name>
    <dbReference type="NCBI Taxonomy" id="1647581"/>
    <lineage>
        <taxon>Bacteria</taxon>
        <taxon>Pseudomonadati</taxon>
        <taxon>Bacteroidota</taxon>
        <taxon>Flavobacteriia</taxon>
        <taxon>Flavobacteriales</taxon>
        <taxon>Flavobacteriaceae</taxon>
        <taxon>Neptunitalea</taxon>
    </lineage>
</organism>
<dbReference type="GO" id="GO:0008324">
    <property type="term" value="F:monoatomic cation transmembrane transporter activity"/>
    <property type="evidence" value="ECO:0007669"/>
    <property type="project" value="InterPro"/>
</dbReference>
<dbReference type="Gene3D" id="3.30.70.1450">
    <property type="entry name" value="Regulator of K+ conductance, C-terminal domain"/>
    <property type="match status" value="2"/>
</dbReference>
<feature type="transmembrane region" description="Helical" evidence="7">
    <location>
        <begin position="452"/>
        <end position="470"/>
    </location>
</feature>
<keyword evidence="5 7" id="KW-1133">Transmembrane helix</keyword>
<feature type="domain" description="RCK C-terminal" evidence="8">
    <location>
        <begin position="300"/>
        <end position="384"/>
    </location>
</feature>
<dbReference type="InterPro" id="IPR036721">
    <property type="entry name" value="RCK_C_sf"/>
</dbReference>
<dbReference type="SUPFAM" id="SSF116726">
    <property type="entry name" value="TrkA C-terminal domain-like"/>
    <property type="match status" value="2"/>
</dbReference>
<evidence type="ECO:0000256" key="4">
    <source>
        <dbReference type="ARBA" id="ARBA00022737"/>
    </source>
</evidence>
<reference evidence="9" key="1">
    <citation type="submission" date="2022-07" db="EMBL/GenBank/DDBJ databases">
        <title>Taxonomy of Novel Oxalotrophic and Methylotrophic Bacteria.</title>
        <authorList>
            <person name="Sahin N."/>
            <person name="Tani A."/>
        </authorList>
    </citation>
    <scope>NUCLEOTIDE SEQUENCE</scope>
    <source>
        <strain evidence="9">AM327</strain>
    </source>
</reference>
<evidence type="ECO:0000256" key="7">
    <source>
        <dbReference type="SAM" id="Phobius"/>
    </source>
</evidence>
<evidence type="ECO:0000259" key="8">
    <source>
        <dbReference type="PROSITE" id="PS51202"/>
    </source>
</evidence>
<feature type="transmembrane region" description="Helical" evidence="7">
    <location>
        <begin position="427"/>
        <end position="445"/>
    </location>
</feature>
<evidence type="ECO:0000256" key="2">
    <source>
        <dbReference type="ARBA" id="ARBA00022448"/>
    </source>
</evidence>
<feature type="transmembrane region" description="Helical" evidence="7">
    <location>
        <begin position="575"/>
        <end position="595"/>
    </location>
</feature>
<dbReference type="PROSITE" id="PS01271">
    <property type="entry name" value="NA_SULFATE"/>
    <property type="match status" value="1"/>
</dbReference>
<keyword evidence="6 7" id="KW-0472">Membrane</keyword>
<dbReference type="InterPro" id="IPR006037">
    <property type="entry name" value="RCK_C"/>
</dbReference>
<dbReference type="AlphaFoldDB" id="A0A9W6B569"/>
<dbReference type="GO" id="GO:0006813">
    <property type="term" value="P:potassium ion transport"/>
    <property type="evidence" value="ECO:0007669"/>
    <property type="project" value="InterPro"/>
</dbReference>
<evidence type="ECO:0000256" key="3">
    <source>
        <dbReference type="ARBA" id="ARBA00022692"/>
    </source>
</evidence>